<feature type="compositionally biased region" description="Polar residues" evidence="1">
    <location>
        <begin position="318"/>
        <end position="330"/>
    </location>
</feature>
<sequence length="491" mass="53526">MEVTRRYEVGVVLGCLLAGGALLFDQLLLLVGAAGIGASLLVRQYRFTRDVLATADALTVTQSMSQRRVATDEDTSVAVSATLSEPSPLAVAVEPRPPMTATERDPENQSFTLAAGERDATTTFSLRWPVAGKFECEPPTVTLTDPAGLFRSAVPMGDAESVTVAPRRPRALHVGMGGESMSTAFGEHKTGDRGVGLDPAEIRQYVPGDTMRQIDWKATARMNTPHVREFDAETDLSTALVVDHRSSMTTGIEGETKLDYLRHVALAYADNARTNTEPLSLYTVGDAGVTTTRQPDASARHYTDIETRLHDLVSTAVENTTETDPTTNGPSGARAQTPREAREMATHLRSEDSAFGRTLLPYVVESERYVQRIEGDPLYKTVRTYLGGVRGSVMTVILTDDTHRMEVREAVRAARRRSEHVLVFLAPTVLFERGGVGTVESAYEGYVDFEEFRRDLTRIDGVTALEIAPADRIEAILAETRRAKEPAAGGR</sequence>
<dbReference type="EMBL" id="AEMG01000015">
    <property type="protein sequence ID" value="EFW91363.1"/>
    <property type="molecule type" value="Genomic_DNA"/>
</dbReference>
<feature type="region of interest" description="Disordered" evidence="1">
    <location>
        <begin position="175"/>
        <end position="196"/>
    </location>
</feature>
<dbReference type="PANTHER" id="PTHR33608">
    <property type="entry name" value="BLL2464 PROTEIN"/>
    <property type="match status" value="1"/>
</dbReference>
<name>E7QVV0_HALPU</name>
<evidence type="ECO:0000256" key="1">
    <source>
        <dbReference type="SAM" id="MobiDB-lite"/>
    </source>
</evidence>
<gene>
    <name evidence="5" type="ORF">SAMN05444342_3085</name>
    <name evidence="4" type="ORF">ZOD2009_14681</name>
</gene>
<dbReference type="PATRIC" id="fig|797209.4.peg.2894"/>
<keyword evidence="7" id="KW-1185">Reference proteome</keyword>
<dbReference type="EMBL" id="FRAN01000004">
    <property type="protein sequence ID" value="SHL11894.1"/>
    <property type="molecule type" value="Genomic_DNA"/>
</dbReference>
<dbReference type="STRING" id="797209.GCA_000376445_03448"/>
<dbReference type="RefSeq" id="WP_007981031.1">
    <property type="nucleotide sequence ID" value="NZ_AEMG01000015.1"/>
</dbReference>
<reference evidence="7" key="2">
    <citation type="submission" date="2016-11" db="EMBL/GenBank/DDBJ databases">
        <authorList>
            <person name="Varghese N."/>
            <person name="Submissions S."/>
        </authorList>
    </citation>
    <scope>NUCLEOTIDE SEQUENCE [LARGE SCALE GENOMIC DNA]</scope>
    <source>
        <strain evidence="7">DX253</strain>
    </source>
</reference>
<evidence type="ECO:0000259" key="3">
    <source>
        <dbReference type="Pfam" id="PF01882"/>
    </source>
</evidence>
<evidence type="ECO:0000313" key="4">
    <source>
        <dbReference type="EMBL" id="EFW91363.1"/>
    </source>
</evidence>
<proteinExistence type="predicted"/>
<evidence type="ECO:0000313" key="7">
    <source>
        <dbReference type="Proteomes" id="UP000184203"/>
    </source>
</evidence>
<dbReference type="InterPro" id="IPR002881">
    <property type="entry name" value="DUF58"/>
</dbReference>
<reference evidence="4 6" key="1">
    <citation type="journal article" date="2014" name="ISME J.">
        <title>Trehalose/2-sulfotrehalose biosynthesis and glycine-betaine uptake are widely spread mechanisms for osmoadaptation in the Halobacteriales.</title>
        <authorList>
            <person name="Youssef N.H."/>
            <person name="Savage-Ashlock K.N."/>
            <person name="McCully A.L."/>
            <person name="Luedtke B."/>
            <person name="Shaw E.I."/>
            <person name="Hoff W.D."/>
            <person name="Elshahed M.S."/>
        </authorList>
    </citation>
    <scope>NUCLEOTIDE SEQUENCE [LARGE SCALE GENOMIC DNA]</scope>
    <source>
        <strain evidence="4 6">DX253</strain>
    </source>
</reference>
<evidence type="ECO:0000256" key="2">
    <source>
        <dbReference type="SAM" id="Phobius"/>
    </source>
</evidence>
<dbReference type="Proteomes" id="UP000003751">
    <property type="component" value="Unassembled WGS sequence"/>
</dbReference>
<feature type="transmembrane region" description="Helical" evidence="2">
    <location>
        <begin position="12"/>
        <end position="42"/>
    </location>
</feature>
<keyword evidence="2" id="KW-0812">Transmembrane</keyword>
<dbReference type="eggNOG" id="arCOG02747">
    <property type="taxonomic scope" value="Archaea"/>
</dbReference>
<feature type="region of interest" description="Disordered" evidence="1">
    <location>
        <begin position="318"/>
        <end position="338"/>
    </location>
</feature>
<dbReference type="PANTHER" id="PTHR33608:SF6">
    <property type="entry name" value="BLL2464 PROTEIN"/>
    <property type="match status" value="1"/>
</dbReference>
<feature type="domain" description="DUF58" evidence="3">
    <location>
        <begin position="201"/>
        <end position="309"/>
    </location>
</feature>
<evidence type="ECO:0000313" key="6">
    <source>
        <dbReference type="Proteomes" id="UP000003751"/>
    </source>
</evidence>
<protein>
    <recommendedName>
        <fullName evidence="3">DUF58 domain-containing protein</fullName>
    </recommendedName>
</protein>
<dbReference type="Pfam" id="PF01882">
    <property type="entry name" value="DUF58"/>
    <property type="match status" value="1"/>
</dbReference>
<dbReference type="Proteomes" id="UP000184203">
    <property type="component" value="Unassembled WGS sequence"/>
</dbReference>
<accession>E7QVV0</accession>
<evidence type="ECO:0000313" key="5">
    <source>
        <dbReference type="EMBL" id="SHL11894.1"/>
    </source>
</evidence>
<dbReference type="AlphaFoldDB" id="E7QVV0"/>
<dbReference type="OrthoDB" id="3263at2157"/>
<reference evidence="5" key="3">
    <citation type="submission" date="2016-11" db="EMBL/GenBank/DDBJ databases">
        <authorList>
            <person name="Jaros S."/>
            <person name="Januszkiewicz K."/>
            <person name="Wedrychowicz H."/>
        </authorList>
    </citation>
    <scope>NUCLEOTIDE SEQUENCE [LARGE SCALE GENOMIC DNA]</scope>
    <source>
        <strain evidence="5">DX253</strain>
    </source>
</reference>
<organism evidence="4 6">
    <name type="scientific">Haladaptatus paucihalophilus DX253</name>
    <dbReference type="NCBI Taxonomy" id="797209"/>
    <lineage>
        <taxon>Archaea</taxon>
        <taxon>Methanobacteriati</taxon>
        <taxon>Methanobacteriota</taxon>
        <taxon>Stenosarchaea group</taxon>
        <taxon>Halobacteria</taxon>
        <taxon>Halobacteriales</taxon>
        <taxon>Haladaptataceae</taxon>
        <taxon>Haladaptatus</taxon>
    </lineage>
</organism>
<keyword evidence="2" id="KW-1133">Transmembrane helix</keyword>
<keyword evidence="2" id="KW-0472">Membrane</keyword>